<dbReference type="RefSeq" id="WP_264325931.1">
    <property type="nucleotide sequence ID" value="NZ_JADEXQ010000052.1"/>
</dbReference>
<feature type="region of interest" description="Disordered" evidence="1">
    <location>
        <begin position="1"/>
        <end position="29"/>
    </location>
</feature>
<comment type="caution">
    <text evidence="2">The sequence shown here is derived from an EMBL/GenBank/DDBJ whole genome shotgun (WGS) entry which is preliminary data.</text>
</comment>
<keyword evidence="3" id="KW-1185">Reference proteome</keyword>
<dbReference type="EMBL" id="JADEXQ010000052">
    <property type="protein sequence ID" value="MBE9031102.1"/>
    <property type="molecule type" value="Genomic_DNA"/>
</dbReference>
<reference evidence="2" key="1">
    <citation type="submission" date="2020-10" db="EMBL/GenBank/DDBJ databases">
        <authorList>
            <person name="Castelo-Branco R."/>
            <person name="Eusebio N."/>
            <person name="Adriana R."/>
            <person name="Vieira A."/>
            <person name="Brugerolle De Fraissinette N."/>
            <person name="Rezende De Castro R."/>
            <person name="Schneider M.P."/>
            <person name="Vasconcelos V."/>
            <person name="Leao P.N."/>
        </authorList>
    </citation>
    <scope>NUCLEOTIDE SEQUENCE</scope>
    <source>
        <strain evidence="2">LEGE 11480</strain>
    </source>
</reference>
<protein>
    <submittedName>
        <fullName evidence="2">Uncharacterized protein</fullName>
    </submittedName>
</protein>
<proteinExistence type="predicted"/>
<accession>A0A928VRA4</accession>
<evidence type="ECO:0000313" key="3">
    <source>
        <dbReference type="Proteomes" id="UP000625316"/>
    </source>
</evidence>
<feature type="compositionally biased region" description="Basic and acidic residues" evidence="1">
    <location>
        <begin position="13"/>
        <end position="28"/>
    </location>
</feature>
<dbReference type="AlphaFoldDB" id="A0A928VRA4"/>
<feature type="compositionally biased region" description="Polar residues" evidence="1">
    <location>
        <begin position="1"/>
        <end position="12"/>
    </location>
</feature>
<dbReference type="Proteomes" id="UP000625316">
    <property type="component" value="Unassembled WGS sequence"/>
</dbReference>
<name>A0A928VRA4_9CYAN</name>
<evidence type="ECO:0000256" key="1">
    <source>
        <dbReference type="SAM" id="MobiDB-lite"/>
    </source>
</evidence>
<organism evidence="2 3">
    <name type="scientific">Romeriopsis navalis LEGE 11480</name>
    <dbReference type="NCBI Taxonomy" id="2777977"/>
    <lineage>
        <taxon>Bacteria</taxon>
        <taxon>Bacillati</taxon>
        <taxon>Cyanobacteriota</taxon>
        <taxon>Cyanophyceae</taxon>
        <taxon>Leptolyngbyales</taxon>
        <taxon>Leptolyngbyaceae</taxon>
        <taxon>Romeriopsis</taxon>
        <taxon>Romeriopsis navalis</taxon>
    </lineage>
</organism>
<evidence type="ECO:0000313" key="2">
    <source>
        <dbReference type="EMBL" id="MBE9031102.1"/>
    </source>
</evidence>
<sequence length="104" mass="12035">MVANFTPNSNVISHDRFRQHAHRSHEDDQNALPAIVAAELLKMNQAIEQIERRLDDIQPLIAPLTNNYWVLDDFGNSLQNMERRVHHLEVSRAETLRAARSLSR</sequence>
<gene>
    <name evidence="2" type="ORF">IQ266_15310</name>
</gene>